<organism evidence="1 2">
    <name type="scientific">Hymenobacter segetis</name>
    <dbReference type="NCBI Taxonomy" id="2025509"/>
    <lineage>
        <taxon>Bacteria</taxon>
        <taxon>Pseudomonadati</taxon>
        <taxon>Bacteroidota</taxon>
        <taxon>Cytophagia</taxon>
        <taxon>Cytophagales</taxon>
        <taxon>Hymenobacteraceae</taxon>
        <taxon>Hymenobacter</taxon>
    </lineage>
</organism>
<accession>A0ABU9LX39</accession>
<dbReference type="RefSeq" id="WP_342298708.1">
    <property type="nucleotide sequence ID" value="NZ_JBCEVZ010000029.1"/>
</dbReference>
<comment type="caution">
    <text evidence="1">The sequence shown here is derived from an EMBL/GenBank/DDBJ whole genome shotgun (WGS) entry which is preliminary data.</text>
</comment>
<sequence>MEIRDRINIAKDFSEYPGGRYKSEGAYSGEDFLLNHLMGKLIGALVGGYLLEIDLTGMNGYPSSFLSGSFGKITYELGKVIGAKKASDVIRNLIVLKCDDSVTRIQAVESEIANPVTKTEKRK</sequence>
<gene>
    <name evidence="1" type="ORF">AAFH49_12980</name>
</gene>
<dbReference type="Proteomes" id="UP001479606">
    <property type="component" value="Unassembled WGS sequence"/>
</dbReference>
<protein>
    <recommendedName>
        <fullName evidence="3">DUF4325 domain-containing protein</fullName>
    </recommendedName>
</protein>
<dbReference type="EMBL" id="JBCEVZ010000029">
    <property type="protein sequence ID" value="MEL5995125.1"/>
    <property type="molecule type" value="Genomic_DNA"/>
</dbReference>
<name>A0ABU9LX39_9BACT</name>
<evidence type="ECO:0000313" key="2">
    <source>
        <dbReference type="Proteomes" id="UP001479606"/>
    </source>
</evidence>
<evidence type="ECO:0008006" key="3">
    <source>
        <dbReference type="Google" id="ProtNLM"/>
    </source>
</evidence>
<reference evidence="1 2" key="1">
    <citation type="journal article" date="2018" name="Arch. Microbiol.">
        <title>Hymenobacter segetis sp. nov., isolated from soil.</title>
        <authorList>
            <person name="Ten L.N."/>
            <person name="Lim S.J."/>
            <person name="Kim B.O."/>
            <person name="Kang I.K."/>
            <person name="Jung H.Y."/>
        </authorList>
    </citation>
    <scope>NUCLEOTIDE SEQUENCE [LARGE SCALE GENOMIC DNA]</scope>
    <source>
        <strain evidence="1 2">S7-3-11</strain>
    </source>
</reference>
<proteinExistence type="predicted"/>
<evidence type="ECO:0000313" key="1">
    <source>
        <dbReference type="EMBL" id="MEL5995125.1"/>
    </source>
</evidence>
<keyword evidence="2" id="KW-1185">Reference proteome</keyword>